<sequence length="111" mass="11941">MTRYMIRAEVDKVTGASENWLSDGLDGIADQDSGFWVPGIDYVAGWREARESADRLNTVLLNVGFELSAVRAVASTDEDGRGVVRVAGWPADLDRLAVLLEARAESDGGAT</sequence>
<name>A0ABW6MS85_9ACTN</name>
<organism evidence="1 2">
    <name type="scientific">Streptomyces tibetensis</name>
    <dbReference type="NCBI Taxonomy" id="2382123"/>
    <lineage>
        <taxon>Bacteria</taxon>
        <taxon>Bacillati</taxon>
        <taxon>Actinomycetota</taxon>
        <taxon>Actinomycetes</taxon>
        <taxon>Kitasatosporales</taxon>
        <taxon>Streptomycetaceae</taxon>
        <taxon>Streptomyces</taxon>
    </lineage>
</organism>
<dbReference type="RefSeq" id="WP_389827256.1">
    <property type="nucleotide sequence ID" value="NZ_JBIAJP010000002.1"/>
</dbReference>
<evidence type="ECO:0000313" key="2">
    <source>
        <dbReference type="Proteomes" id="UP001601422"/>
    </source>
</evidence>
<evidence type="ECO:0000313" key="1">
    <source>
        <dbReference type="EMBL" id="MFF0003907.1"/>
    </source>
</evidence>
<protein>
    <submittedName>
        <fullName evidence="1">Uncharacterized protein</fullName>
    </submittedName>
</protein>
<dbReference type="Proteomes" id="UP001601422">
    <property type="component" value="Unassembled WGS sequence"/>
</dbReference>
<accession>A0ABW6MS85</accession>
<proteinExistence type="predicted"/>
<keyword evidence="2" id="KW-1185">Reference proteome</keyword>
<dbReference type="EMBL" id="JBIAJP010000002">
    <property type="protein sequence ID" value="MFF0003907.1"/>
    <property type="molecule type" value="Genomic_DNA"/>
</dbReference>
<comment type="caution">
    <text evidence="1">The sequence shown here is derived from an EMBL/GenBank/DDBJ whole genome shotgun (WGS) entry which is preliminary data.</text>
</comment>
<gene>
    <name evidence="1" type="ORF">ACFYQT_10740</name>
</gene>
<reference evidence="1 2" key="1">
    <citation type="submission" date="2024-10" db="EMBL/GenBank/DDBJ databases">
        <title>The Natural Products Discovery Center: Release of the First 8490 Sequenced Strains for Exploring Actinobacteria Biosynthetic Diversity.</title>
        <authorList>
            <person name="Kalkreuter E."/>
            <person name="Kautsar S.A."/>
            <person name="Yang D."/>
            <person name="Bader C.D."/>
            <person name="Teijaro C.N."/>
            <person name="Fluegel L."/>
            <person name="Davis C.M."/>
            <person name="Simpson J.R."/>
            <person name="Lauterbach L."/>
            <person name="Steele A.D."/>
            <person name="Gui C."/>
            <person name="Meng S."/>
            <person name="Li G."/>
            <person name="Viehrig K."/>
            <person name="Ye F."/>
            <person name="Su P."/>
            <person name="Kiefer A.F."/>
            <person name="Nichols A."/>
            <person name="Cepeda A.J."/>
            <person name="Yan W."/>
            <person name="Fan B."/>
            <person name="Jiang Y."/>
            <person name="Adhikari A."/>
            <person name="Zheng C.-J."/>
            <person name="Schuster L."/>
            <person name="Cowan T.M."/>
            <person name="Smanski M.J."/>
            <person name="Chevrette M.G."/>
            <person name="De Carvalho L.P.S."/>
            <person name="Shen B."/>
        </authorList>
    </citation>
    <scope>NUCLEOTIDE SEQUENCE [LARGE SCALE GENOMIC DNA]</scope>
    <source>
        <strain evidence="1 2">NPDC005497</strain>
    </source>
</reference>